<dbReference type="OrthoDB" id="3173471at2"/>
<evidence type="ECO:0000313" key="2">
    <source>
        <dbReference type="Proteomes" id="UP000317722"/>
    </source>
</evidence>
<reference evidence="1 2" key="1">
    <citation type="journal article" date="2019" name="Environ. Microbiol.">
        <title>Species interactions and distinct microbial communities in high Arctic permafrost affected cryosols are associated with the CH4 and CO2 gas fluxes.</title>
        <authorList>
            <person name="Altshuler I."/>
            <person name="Hamel J."/>
            <person name="Turney S."/>
            <person name="Magnuson E."/>
            <person name="Levesque R."/>
            <person name="Greer C."/>
            <person name="Whyte L.G."/>
        </authorList>
    </citation>
    <scope>NUCLEOTIDE SEQUENCE [LARGE SCALE GENOMIC DNA]</scope>
    <source>
        <strain evidence="1 2">S9.3A</strain>
    </source>
</reference>
<evidence type="ECO:0008006" key="3">
    <source>
        <dbReference type="Google" id="ProtNLM"/>
    </source>
</evidence>
<name>A0A502D713_9MICO</name>
<dbReference type="SUPFAM" id="SSF52980">
    <property type="entry name" value="Restriction endonuclease-like"/>
    <property type="match status" value="1"/>
</dbReference>
<keyword evidence="2" id="KW-1185">Reference proteome</keyword>
<dbReference type="Proteomes" id="UP000317722">
    <property type="component" value="Unassembled WGS sequence"/>
</dbReference>
<dbReference type="Gene3D" id="3.40.960.10">
    <property type="entry name" value="VSR Endonuclease"/>
    <property type="match status" value="1"/>
</dbReference>
<protein>
    <recommendedName>
        <fullName evidence="3">DUF559 domain-containing protein</fullName>
    </recommendedName>
</protein>
<dbReference type="InterPro" id="IPR011335">
    <property type="entry name" value="Restrct_endonuc-II-like"/>
</dbReference>
<gene>
    <name evidence="1" type="ORF">EAH86_01085</name>
</gene>
<proteinExistence type="predicted"/>
<dbReference type="EMBL" id="RCZM01000001">
    <property type="protein sequence ID" value="TPG19811.1"/>
    <property type="molecule type" value="Genomic_DNA"/>
</dbReference>
<accession>A0A502D713</accession>
<comment type="caution">
    <text evidence="1">The sequence shown here is derived from an EMBL/GenBank/DDBJ whole genome shotgun (WGS) entry which is preliminary data.</text>
</comment>
<evidence type="ECO:0000313" key="1">
    <source>
        <dbReference type="EMBL" id="TPG19811.1"/>
    </source>
</evidence>
<organism evidence="1 2">
    <name type="scientific">Pedococcus bigeumensis</name>
    <dbReference type="NCBI Taxonomy" id="433644"/>
    <lineage>
        <taxon>Bacteria</taxon>
        <taxon>Bacillati</taxon>
        <taxon>Actinomycetota</taxon>
        <taxon>Actinomycetes</taxon>
        <taxon>Micrococcales</taxon>
        <taxon>Intrasporangiaceae</taxon>
        <taxon>Pedococcus</taxon>
    </lineage>
</organism>
<sequence>MAHETHVRALAALVIGPDAALVARQTAAELLGGVVPPDVRVHLALPTGRLRARGIRAVRRRVTHAAVIGGVRVTTAEDTFVDLAADLSLVDLVVLGDSLVSKGRATSHSMVAAAAEGAGPVGELARRAAGLVRAGVDSPMESRLRMLLVLAGLPEPLVNHIEYDDWGRWVRRYDLSFPERRLAIEYDGRQHAESQRQWERDVDPREELDLDGWRIVVVLAKGIYREPGRTLDRVVAAMRAAGVRGSIRSTEWRLHFPGQ</sequence>
<dbReference type="AlphaFoldDB" id="A0A502D713"/>